<feature type="domain" description="MOSC" evidence="1">
    <location>
        <begin position="32"/>
        <end position="160"/>
    </location>
</feature>
<comment type="caution">
    <text evidence="2">The sequence shown here is derived from an EMBL/GenBank/DDBJ whole genome shotgun (WGS) entry which is preliminary data.</text>
</comment>
<dbReference type="GO" id="GO:0030151">
    <property type="term" value="F:molybdenum ion binding"/>
    <property type="evidence" value="ECO:0007669"/>
    <property type="project" value="InterPro"/>
</dbReference>
<organism evidence="2 3">
    <name type="scientific">Dawidia cretensis</name>
    <dbReference type="NCBI Taxonomy" id="2782350"/>
    <lineage>
        <taxon>Bacteria</taxon>
        <taxon>Pseudomonadati</taxon>
        <taxon>Bacteroidota</taxon>
        <taxon>Cytophagia</taxon>
        <taxon>Cytophagales</taxon>
        <taxon>Chryseotaleaceae</taxon>
        <taxon>Dawidia</taxon>
    </lineage>
</organism>
<evidence type="ECO:0000313" key="3">
    <source>
        <dbReference type="Proteomes" id="UP001319080"/>
    </source>
</evidence>
<dbReference type="PANTHER" id="PTHR36930:SF1">
    <property type="entry name" value="MOSC DOMAIN-CONTAINING PROTEIN"/>
    <property type="match status" value="1"/>
</dbReference>
<dbReference type="SUPFAM" id="SSF50800">
    <property type="entry name" value="PK beta-barrel domain-like"/>
    <property type="match status" value="1"/>
</dbReference>
<evidence type="ECO:0000313" key="2">
    <source>
        <dbReference type="EMBL" id="MBT1706971.1"/>
    </source>
</evidence>
<dbReference type="EMBL" id="JAHESE010000001">
    <property type="protein sequence ID" value="MBT1706971.1"/>
    <property type="molecule type" value="Genomic_DNA"/>
</dbReference>
<reference evidence="2 3" key="1">
    <citation type="submission" date="2021-05" db="EMBL/GenBank/DDBJ databases">
        <title>A Polyphasic approach of four new species of the genus Ohtaekwangia: Ohtaekwangia histidinii sp. nov., Ohtaekwangia cretensis sp. nov., Ohtaekwangia indiensis sp. nov., Ohtaekwangia reichenbachii sp. nov. from diverse environment.</title>
        <authorList>
            <person name="Octaviana S."/>
        </authorList>
    </citation>
    <scope>NUCLEOTIDE SEQUENCE [LARGE SCALE GENOMIC DNA]</scope>
    <source>
        <strain evidence="2 3">PWU5</strain>
    </source>
</reference>
<sequence>MAVEAFKQLFGNFAQPGTVEFISVRPKRLEDVRTLDAVQAVPDGGLEGDRYRSPGGSRQVTLIQAEHLQAMGSYLGKESADPRLTRRNIVVKGINLLALKGQQFQIGEAVLEYSGECHPCSRMEENFGLGGYNAMRGHGGITAKVIHGGLIRVGDAVFVVSKKDTDTRK</sequence>
<dbReference type="Pfam" id="PF03473">
    <property type="entry name" value="MOSC"/>
    <property type="match status" value="1"/>
</dbReference>
<dbReference type="InterPro" id="IPR052716">
    <property type="entry name" value="MOSC_domain"/>
</dbReference>
<dbReference type="PANTHER" id="PTHR36930">
    <property type="entry name" value="METAL-SULFUR CLUSTER BIOSYNTHESIS PROTEINS YUAD-RELATED"/>
    <property type="match status" value="1"/>
</dbReference>
<protein>
    <submittedName>
        <fullName evidence="2">MOSC domain-containing protein</fullName>
    </submittedName>
</protein>
<dbReference type="InterPro" id="IPR011037">
    <property type="entry name" value="Pyrv_Knase-like_insert_dom_sf"/>
</dbReference>
<accession>A0AAP2DTF8</accession>
<name>A0AAP2DTF8_9BACT</name>
<dbReference type="RefSeq" id="WP_254082552.1">
    <property type="nucleotide sequence ID" value="NZ_JAHESE010000001.1"/>
</dbReference>
<dbReference type="GO" id="GO:0030170">
    <property type="term" value="F:pyridoxal phosphate binding"/>
    <property type="evidence" value="ECO:0007669"/>
    <property type="project" value="InterPro"/>
</dbReference>
<dbReference type="GO" id="GO:0003824">
    <property type="term" value="F:catalytic activity"/>
    <property type="evidence" value="ECO:0007669"/>
    <property type="project" value="InterPro"/>
</dbReference>
<dbReference type="InterPro" id="IPR005302">
    <property type="entry name" value="MoCF_Sase_C"/>
</dbReference>
<keyword evidence="3" id="KW-1185">Reference proteome</keyword>
<dbReference type="Gene3D" id="2.40.33.20">
    <property type="entry name" value="PK beta-barrel domain-like"/>
    <property type="match status" value="1"/>
</dbReference>
<dbReference type="PROSITE" id="PS51340">
    <property type="entry name" value="MOSC"/>
    <property type="match status" value="1"/>
</dbReference>
<gene>
    <name evidence="2" type="ORF">KK062_01990</name>
</gene>
<proteinExistence type="predicted"/>
<dbReference type="Proteomes" id="UP001319080">
    <property type="component" value="Unassembled WGS sequence"/>
</dbReference>
<evidence type="ECO:0000259" key="1">
    <source>
        <dbReference type="PROSITE" id="PS51340"/>
    </source>
</evidence>
<dbReference type="AlphaFoldDB" id="A0AAP2DTF8"/>